<dbReference type="STRING" id="27342.A0A0H2S0G8"/>
<evidence type="ECO:0000256" key="12">
    <source>
        <dbReference type="ARBA" id="ARBA00032480"/>
    </source>
</evidence>
<evidence type="ECO:0000313" key="19">
    <source>
        <dbReference type="EMBL" id="KLO17377.1"/>
    </source>
</evidence>
<dbReference type="PANTHER" id="PTHR12729">
    <property type="entry name" value="TRNA(HIS) GUANYLYLTRANSFERASE-RELATED"/>
    <property type="match status" value="1"/>
</dbReference>
<evidence type="ECO:0000256" key="14">
    <source>
        <dbReference type="PIRNR" id="PIRNR028980"/>
    </source>
</evidence>
<dbReference type="AlphaFoldDB" id="A0A0H2S0G8"/>
<dbReference type="InterPro" id="IPR007537">
    <property type="entry name" value="tRNAHis_GuaTrfase_Thg1"/>
</dbReference>
<keyword evidence="11 14" id="KW-0342">GTP-binding</keyword>
<feature type="binding site" evidence="16">
    <location>
        <position position="76"/>
    </location>
    <ligand>
        <name>Mg(2+)</name>
        <dbReference type="ChEBI" id="CHEBI:18420"/>
        <label>2</label>
        <note>catalytic</note>
    </ligand>
</feature>
<evidence type="ECO:0000256" key="4">
    <source>
        <dbReference type="ARBA" id="ARBA00015443"/>
    </source>
</evidence>
<keyword evidence="5 14" id="KW-0808">Transferase</keyword>
<feature type="binding site" evidence="16">
    <location>
        <position position="29"/>
    </location>
    <ligand>
        <name>Mg(2+)</name>
        <dbReference type="ChEBI" id="CHEBI:18420"/>
        <label>1</label>
        <note>catalytic</note>
    </ligand>
</feature>
<evidence type="ECO:0000256" key="11">
    <source>
        <dbReference type="ARBA" id="ARBA00023134"/>
    </source>
</evidence>
<keyword evidence="9 14" id="KW-0547">Nucleotide-binding</keyword>
<keyword evidence="20" id="KW-1185">Reference proteome</keyword>
<evidence type="ECO:0000256" key="16">
    <source>
        <dbReference type="PIRSR" id="PIRSR028980-2"/>
    </source>
</evidence>
<evidence type="ECO:0000256" key="9">
    <source>
        <dbReference type="ARBA" id="ARBA00022741"/>
    </source>
</evidence>
<dbReference type="GO" id="GO:0006400">
    <property type="term" value="P:tRNA modification"/>
    <property type="evidence" value="ECO:0007669"/>
    <property type="project" value="UniProtKB-UniRule"/>
</dbReference>
<accession>A0A0H2S0G8</accession>
<dbReference type="Proteomes" id="UP000053477">
    <property type="component" value="Unassembled WGS sequence"/>
</dbReference>
<keyword evidence="10 14" id="KW-0460">Magnesium</keyword>
<comment type="similarity">
    <text evidence="2 14">Belongs to the tRNA(His) guanylyltransferase family.</text>
</comment>
<feature type="binding site" evidence="16">
    <location>
        <position position="30"/>
    </location>
    <ligand>
        <name>Mg(2+)</name>
        <dbReference type="ChEBI" id="CHEBI:18420"/>
        <label>1</label>
        <note>catalytic</note>
    </ligand>
</feature>
<feature type="binding site" evidence="16">
    <location>
        <position position="76"/>
    </location>
    <ligand>
        <name>Mg(2+)</name>
        <dbReference type="ChEBI" id="CHEBI:18420"/>
        <label>1</label>
        <note>catalytic</note>
    </ligand>
</feature>
<dbReference type="GO" id="GO:0008193">
    <property type="term" value="F:tRNA guanylyltransferase activity"/>
    <property type="evidence" value="ECO:0007669"/>
    <property type="project" value="UniProtKB-UniRule"/>
</dbReference>
<feature type="binding site" evidence="15">
    <location>
        <begin position="75"/>
        <end position="76"/>
    </location>
    <ligand>
        <name>GTP</name>
        <dbReference type="ChEBI" id="CHEBI:37565"/>
    </ligand>
</feature>
<feature type="binding site" evidence="16">
    <location>
        <position position="29"/>
    </location>
    <ligand>
        <name>Mg(2+)</name>
        <dbReference type="ChEBI" id="CHEBI:18420"/>
        <label>2</label>
        <note>catalytic</note>
    </ligand>
</feature>
<dbReference type="Pfam" id="PF14413">
    <property type="entry name" value="Thg1C"/>
    <property type="match status" value="1"/>
</dbReference>
<evidence type="ECO:0000256" key="6">
    <source>
        <dbReference type="ARBA" id="ARBA00022694"/>
    </source>
</evidence>
<name>A0A0H2S0G8_9AGAM</name>
<evidence type="ECO:0000256" key="3">
    <source>
        <dbReference type="ARBA" id="ARBA00012511"/>
    </source>
</evidence>
<dbReference type="EMBL" id="KQ085905">
    <property type="protein sequence ID" value="KLO17377.1"/>
    <property type="molecule type" value="Genomic_DNA"/>
</dbReference>
<evidence type="ECO:0000256" key="2">
    <source>
        <dbReference type="ARBA" id="ARBA00010113"/>
    </source>
</evidence>
<dbReference type="PANTHER" id="PTHR12729:SF6">
    <property type="entry name" value="TRNA(HIS) GUANYLYLTRANSFERASE-RELATED"/>
    <property type="match status" value="1"/>
</dbReference>
<comment type="function">
    <text evidence="1 14">Adds a GMP to the 5'-end of tRNA(His) after transcription and RNase P cleavage.</text>
</comment>
<comment type="catalytic activity">
    <reaction evidence="13 14">
        <text>a 5'-end ribonucleotide-tRNA(His) + GTP + ATP + H2O = a 5'-end phospho-guanosine-ribonucleotide-tRNA(His) + AMP + 2 diphosphate + H(+)</text>
        <dbReference type="Rhea" id="RHEA:54564"/>
        <dbReference type="Rhea" id="RHEA-COMP:14193"/>
        <dbReference type="Rhea" id="RHEA-COMP:14917"/>
        <dbReference type="ChEBI" id="CHEBI:15377"/>
        <dbReference type="ChEBI" id="CHEBI:15378"/>
        <dbReference type="ChEBI" id="CHEBI:30616"/>
        <dbReference type="ChEBI" id="CHEBI:33019"/>
        <dbReference type="ChEBI" id="CHEBI:37565"/>
        <dbReference type="ChEBI" id="CHEBI:138282"/>
        <dbReference type="ChEBI" id="CHEBI:141847"/>
        <dbReference type="ChEBI" id="CHEBI:456215"/>
        <dbReference type="EC" id="2.7.7.79"/>
    </reaction>
</comment>
<gene>
    <name evidence="19" type="ORF">SCHPADRAFT_900652</name>
</gene>
<keyword evidence="8 14" id="KW-0479">Metal-binding</keyword>
<dbReference type="InterPro" id="IPR024956">
    <property type="entry name" value="tRNAHis_GuaTrfase_cat"/>
</dbReference>
<dbReference type="EC" id="2.7.7.79" evidence="3 14"/>
<dbReference type="FunCoup" id="A0A0H2S0G8">
    <property type="interactions" value="345"/>
</dbReference>
<reference evidence="19 20" key="1">
    <citation type="submission" date="2015-04" db="EMBL/GenBank/DDBJ databases">
        <title>Complete genome sequence of Schizopora paradoxa KUC8140, a cosmopolitan wood degrader in East Asia.</title>
        <authorList>
            <consortium name="DOE Joint Genome Institute"/>
            <person name="Min B."/>
            <person name="Park H."/>
            <person name="Jang Y."/>
            <person name="Kim J.-J."/>
            <person name="Kim K.H."/>
            <person name="Pangilinan J."/>
            <person name="Lipzen A."/>
            <person name="Riley R."/>
            <person name="Grigoriev I.V."/>
            <person name="Spatafora J.W."/>
            <person name="Choi I.-G."/>
        </authorList>
    </citation>
    <scope>NUCLEOTIDE SEQUENCE [LARGE SCALE GENOMIC DNA]</scope>
    <source>
        <strain evidence="19 20">KUC8140</strain>
    </source>
</reference>
<dbReference type="InterPro" id="IPR038469">
    <property type="entry name" value="tRNAHis_GuaTrfase_Thg1_sf"/>
</dbReference>
<dbReference type="InParanoid" id="A0A0H2S0G8"/>
<feature type="domain" description="tRNAHis guanylyltransferase catalytic" evidence="17">
    <location>
        <begin position="6"/>
        <end position="135"/>
    </location>
</feature>
<dbReference type="GO" id="GO:0005525">
    <property type="term" value="F:GTP binding"/>
    <property type="evidence" value="ECO:0007669"/>
    <property type="project" value="UniProtKB-UniRule"/>
</dbReference>
<keyword evidence="7 14" id="KW-0548">Nucleotidyltransferase</keyword>
<sequence>MAGTKYAYVKSFELPDTLLPGTFIVARVDGHSFHRFTEVHNFAKPNDERGLRLMDHAARDVMDEWKDIVLCFGESDEYSFLFRRKTELYNRRQAKILTSLVSKFTASYIFHWSEYFPETPLNYPPTFDARLILYPSVQEVRDYFSWRQADTHINNLYNTAFWALVEQGGQTTKKAHESLRGTNSSQKNETLFSRFGINYSKLSERFRKGSILVRAISSEKDASNSATIVPALESEGNSETSPQRKMDKLAALKSAIETLHVDIIRDEFWTDRPTLLVD</sequence>
<evidence type="ECO:0000256" key="5">
    <source>
        <dbReference type="ARBA" id="ARBA00022679"/>
    </source>
</evidence>
<organism evidence="19 20">
    <name type="scientific">Schizopora paradoxa</name>
    <dbReference type="NCBI Taxonomy" id="27342"/>
    <lineage>
        <taxon>Eukaryota</taxon>
        <taxon>Fungi</taxon>
        <taxon>Dikarya</taxon>
        <taxon>Basidiomycota</taxon>
        <taxon>Agaricomycotina</taxon>
        <taxon>Agaricomycetes</taxon>
        <taxon>Hymenochaetales</taxon>
        <taxon>Schizoporaceae</taxon>
        <taxon>Schizopora</taxon>
    </lineage>
</organism>
<evidence type="ECO:0000256" key="13">
    <source>
        <dbReference type="ARBA" id="ARBA00047281"/>
    </source>
</evidence>
<dbReference type="PIRSF" id="PIRSF028980">
    <property type="entry name" value="tRNAHis_guanylyltransferase"/>
    <property type="match status" value="1"/>
</dbReference>
<dbReference type="InterPro" id="IPR025845">
    <property type="entry name" value="Thg1_C_dom"/>
</dbReference>
<evidence type="ECO:0000256" key="10">
    <source>
        <dbReference type="ARBA" id="ARBA00022842"/>
    </source>
</evidence>
<dbReference type="FunFam" id="3.30.70.3000:FF:000001">
    <property type="entry name" value="tRNA(His) guanylyltransferase"/>
    <property type="match status" value="1"/>
</dbReference>
<evidence type="ECO:0000259" key="17">
    <source>
        <dbReference type="Pfam" id="PF04446"/>
    </source>
</evidence>
<feature type="binding site" evidence="15">
    <location>
        <begin position="29"/>
        <end position="34"/>
    </location>
    <ligand>
        <name>GTP</name>
        <dbReference type="ChEBI" id="CHEBI:37565"/>
    </ligand>
</feature>
<proteinExistence type="inferred from homology"/>
<dbReference type="OrthoDB" id="62560at2759"/>
<evidence type="ECO:0000259" key="18">
    <source>
        <dbReference type="Pfam" id="PF14413"/>
    </source>
</evidence>
<evidence type="ECO:0000256" key="1">
    <source>
        <dbReference type="ARBA" id="ARBA00002939"/>
    </source>
</evidence>
<dbReference type="Gene3D" id="3.30.70.3000">
    <property type="match status" value="1"/>
</dbReference>
<evidence type="ECO:0000256" key="8">
    <source>
        <dbReference type="ARBA" id="ARBA00022723"/>
    </source>
</evidence>
<dbReference type="Pfam" id="PF04446">
    <property type="entry name" value="Thg1"/>
    <property type="match status" value="1"/>
</dbReference>
<keyword evidence="6 14" id="KW-0819">tRNA processing</keyword>
<protein>
    <recommendedName>
        <fullName evidence="4 14">tRNA(His) guanylyltransferase</fullName>
        <ecNumber evidence="3 14">2.7.7.79</ecNumber>
    </recommendedName>
    <alternativeName>
        <fullName evidence="12 14">tRNA-histidine guanylyltransferase</fullName>
    </alternativeName>
</protein>
<evidence type="ECO:0000256" key="15">
    <source>
        <dbReference type="PIRSR" id="PIRSR028980-1"/>
    </source>
</evidence>
<feature type="domain" description="Thg1 C-terminal" evidence="18">
    <location>
        <begin position="138"/>
        <end position="265"/>
    </location>
</feature>
<dbReference type="GO" id="GO:0000287">
    <property type="term" value="F:magnesium ion binding"/>
    <property type="evidence" value="ECO:0007669"/>
    <property type="project" value="UniProtKB-UniRule"/>
</dbReference>
<evidence type="ECO:0000313" key="20">
    <source>
        <dbReference type="Proteomes" id="UP000053477"/>
    </source>
</evidence>
<comment type="cofactor">
    <cofactor evidence="16">
        <name>Mg(2+)</name>
        <dbReference type="ChEBI" id="CHEBI:18420"/>
    </cofactor>
    <text evidence="16">Binds 2 magnesium ions per subunit.</text>
</comment>
<evidence type="ECO:0000256" key="7">
    <source>
        <dbReference type="ARBA" id="ARBA00022695"/>
    </source>
</evidence>